<evidence type="ECO:0000313" key="13">
    <source>
        <dbReference type="Proteomes" id="UP000472270"/>
    </source>
</evidence>
<dbReference type="GO" id="GO:0007417">
    <property type="term" value="P:central nervous system development"/>
    <property type="evidence" value="ECO:0007669"/>
    <property type="project" value="TreeGrafter"/>
</dbReference>
<feature type="chain" id="PRO_5025587083" evidence="10">
    <location>
        <begin position="20"/>
        <end position="319"/>
    </location>
</feature>
<dbReference type="InterPro" id="IPR050691">
    <property type="entry name" value="Hyaluronan_bind_Proteoglycan"/>
</dbReference>
<evidence type="ECO:0000256" key="2">
    <source>
        <dbReference type="ARBA" id="ARBA00022525"/>
    </source>
</evidence>
<keyword evidence="3" id="KW-0272">Extracellular matrix</keyword>
<sequence>MNFIAVLVISASFFSWTSAKYHHHKQDKDKELKYLLEPLVYAEVTAHRGNAVVLPCVMRYKPSHYRVKWTKIEPPSQGVENIVLITNGHADKQYGSVGPRASLLHAHNLDVSLRLTDLDVVITLRIEGVVFPYQSHHGRYRFTFFDAKEACAKQDATLATYKQLYRAWTEGLDWCNAGWLSDGTVNYPVLQPRPACGGELLSGIRSYGPCHKTQDHYDAFCFTSATKGSVFFIAGPFNFAEAERVCRRDGASLAKVGQIYSSWKFQQLDHCDGGWLQDGSVRFPIIHPRERCGGIAEPGIRSFGYPSKSLWLYGAYCYR</sequence>
<reference evidence="12" key="1">
    <citation type="submission" date="2025-08" db="UniProtKB">
        <authorList>
            <consortium name="Ensembl"/>
        </authorList>
    </citation>
    <scope>IDENTIFICATION</scope>
</reference>
<organism evidence="12 13">
    <name type="scientific">Sinocyclocheilus rhinocerous</name>
    <dbReference type="NCBI Taxonomy" id="307959"/>
    <lineage>
        <taxon>Eukaryota</taxon>
        <taxon>Metazoa</taxon>
        <taxon>Chordata</taxon>
        <taxon>Craniata</taxon>
        <taxon>Vertebrata</taxon>
        <taxon>Euteleostomi</taxon>
        <taxon>Actinopterygii</taxon>
        <taxon>Neopterygii</taxon>
        <taxon>Teleostei</taxon>
        <taxon>Ostariophysi</taxon>
        <taxon>Cypriniformes</taxon>
        <taxon>Cyprinidae</taxon>
        <taxon>Cyprininae</taxon>
        <taxon>Sinocyclocheilus</taxon>
    </lineage>
</organism>
<evidence type="ECO:0000259" key="11">
    <source>
        <dbReference type="PROSITE" id="PS50963"/>
    </source>
</evidence>
<evidence type="ECO:0000256" key="9">
    <source>
        <dbReference type="PROSITE-ProRule" id="PRU00323"/>
    </source>
</evidence>
<name>A0A673N6C5_9TELE</name>
<feature type="disulfide bond" evidence="9">
    <location>
        <begin position="175"/>
        <end position="196"/>
    </location>
</feature>
<dbReference type="Proteomes" id="UP000472270">
    <property type="component" value="Unassembled WGS sequence"/>
</dbReference>
<keyword evidence="13" id="KW-1185">Reference proteome</keyword>
<dbReference type="AlphaFoldDB" id="A0A673N6C5"/>
<evidence type="ECO:0000256" key="3">
    <source>
        <dbReference type="ARBA" id="ARBA00022530"/>
    </source>
</evidence>
<evidence type="ECO:0000256" key="8">
    <source>
        <dbReference type="ARBA" id="ARBA00038272"/>
    </source>
</evidence>
<dbReference type="PROSITE" id="PS50963">
    <property type="entry name" value="LINK_2"/>
    <property type="match status" value="2"/>
</dbReference>
<keyword evidence="2" id="KW-0964">Secreted</keyword>
<dbReference type="GO" id="GO:0010001">
    <property type="term" value="P:glial cell differentiation"/>
    <property type="evidence" value="ECO:0007669"/>
    <property type="project" value="TreeGrafter"/>
</dbReference>
<dbReference type="InterPro" id="IPR000538">
    <property type="entry name" value="Link_dom"/>
</dbReference>
<dbReference type="GO" id="GO:0005615">
    <property type="term" value="C:extracellular space"/>
    <property type="evidence" value="ECO:0007669"/>
    <property type="project" value="TreeGrafter"/>
</dbReference>
<dbReference type="PRINTS" id="PR01265">
    <property type="entry name" value="LINKMODULE"/>
</dbReference>
<feature type="domain" description="Link" evidence="11">
    <location>
        <begin position="129"/>
        <end position="223"/>
    </location>
</feature>
<evidence type="ECO:0000256" key="7">
    <source>
        <dbReference type="ARBA" id="ARBA00023319"/>
    </source>
</evidence>
<comment type="caution">
    <text evidence="9">Lacks conserved residue(s) required for the propagation of feature annotation.</text>
</comment>
<dbReference type="GO" id="GO:0072534">
    <property type="term" value="C:perineuronal net"/>
    <property type="evidence" value="ECO:0007669"/>
    <property type="project" value="TreeGrafter"/>
</dbReference>
<dbReference type="FunFam" id="3.10.100.10:FF:000001">
    <property type="entry name" value="Hyaluronan proteoglycan link protein 1"/>
    <property type="match status" value="1"/>
</dbReference>
<dbReference type="InterPro" id="IPR013783">
    <property type="entry name" value="Ig-like_fold"/>
</dbReference>
<dbReference type="InterPro" id="IPR016187">
    <property type="entry name" value="CTDL_fold"/>
</dbReference>
<evidence type="ECO:0000256" key="1">
    <source>
        <dbReference type="ARBA" id="ARBA00004498"/>
    </source>
</evidence>
<proteinExistence type="inferred from homology"/>
<evidence type="ECO:0000256" key="5">
    <source>
        <dbReference type="ARBA" id="ARBA00023157"/>
    </source>
</evidence>
<dbReference type="Pfam" id="PF00193">
    <property type="entry name" value="Xlink"/>
    <property type="match status" value="2"/>
</dbReference>
<dbReference type="PROSITE" id="PS01241">
    <property type="entry name" value="LINK_1"/>
    <property type="match status" value="1"/>
</dbReference>
<feature type="signal peptide" evidence="10">
    <location>
        <begin position="1"/>
        <end position="19"/>
    </location>
</feature>
<dbReference type="Ensembl" id="ENSSRHT00000100268.1">
    <property type="protein sequence ID" value="ENSSRHP00000097614.1"/>
    <property type="gene ID" value="ENSSRHG00000047937.1"/>
</dbReference>
<dbReference type="Gene3D" id="2.60.40.10">
    <property type="entry name" value="Immunoglobulins"/>
    <property type="match status" value="1"/>
</dbReference>
<feature type="domain" description="Link" evidence="11">
    <location>
        <begin position="224"/>
        <end position="319"/>
    </location>
</feature>
<reference evidence="12" key="2">
    <citation type="submission" date="2025-09" db="UniProtKB">
        <authorList>
            <consortium name="Ensembl"/>
        </authorList>
    </citation>
    <scope>IDENTIFICATION</scope>
</reference>
<dbReference type="GO" id="GO:0005540">
    <property type="term" value="F:hyaluronic acid binding"/>
    <property type="evidence" value="ECO:0007669"/>
    <property type="project" value="UniProtKB-KW"/>
</dbReference>
<protein>
    <submittedName>
        <fullName evidence="12">Hyaluronan and proteoglycan link protein 2</fullName>
    </submittedName>
</protein>
<comment type="subcellular location">
    <subcellularLocation>
        <location evidence="1">Secreted</location>
        <location evidence="1">Extracellular space</location>
        <location evidence="1">Extracellular matrix</location>
    </subcellularLocation>
</comment>
<dbReference type="GO" id="GO:0001501">
    <property type="term" value="P:skeletal system development"/>
    <property type="evidence" value="ECO:0007669"/>
    <property type="project" value="TreeGrafter"/>
</dbReference>
<dbReference type="GO" id="GO:0045202">
    <property type="term" value="C:synapse"/>
    <property type="evidence" value="ECO:0007669"/>
    <property type="project" value="TreeGrafter"/>
</dbReference>
<dbReference type="InterPro" id="IPR016186">
    <property type="entry name" value="C-type_lectin-like/link_sf"/>
</dbReference>
<accession>A0A673N6C5</accession>
<dbReference type="Gene3D" id="3.10.100.10">
    <property type="entry name" value="Mannose-Binding Protein A, subunit A"/>
    <property type="match status" value="2"/>
</dbReference>
<dbReference type="SMART" id="SM00445">
    <property type="entry name" value="LINK"/>
    <property type="match status" value="2"/>
</dbReference>
<dbReference type="SUPFAM" id="SSF56436">
    <property type="entry name" value="C-type lectin-like"/>
    <property type="match status" value="2"/>
</dbReference>
<keyword evidence="4" id="KW-0677">Repeat</keyword>
<dbReference type="GO" id="GO:0007155">
    <property type="term" value="P:cell adhesion"/>
    <property type="evidence" value="ECO:0007669"/>
    <property type="project" value="InterPro"/>
</dbReference>
<dbReference type="InterPro" id="IPR036179">
    <property type="entry name" value="Ig-like_dom_sf"/>
</dbReference>
<dbReference type="CDD" id="cd03519">
    <property type="entry name" value="Link_domain_HAPLN_module_2"/>
    <property type="match status" value="1"/>
</dbReference>
<keyword evidence="7" id="KW-0393">Immunoglobulin domain</keyword>
<evidence type="ECO:0000256" key="6">
    <source>
        <dbReference type="ARBA" id="ARBA00023290"/>
    </source>
</evidence>
<comment type="similarity">
    <text evidence="8">Belongs to the HAPLN family.</text>
</comment>
<keyword evidence="6" id="KW-0373">Hyaluronic acid</keyword>
<dbReference type="PANTHER" id="PTHR22804">
    <property type="entry name" value="AGGRECAN/VERSICAN PROTEOGLYCAN"/>
    <property type="match status" value="1"/>
</dbReference>
<dbReference type="GO" id="GO:0002052">
    <property type="term" value="P:positive regulation of neuroblast proliferation"/>
    <property type="evidence" value="ECO:0007669"/>
    <property type="project" value="TreeGrafter"/>
</dbReference>
<dbReference type="FunFam" id="3.10.100.10:FF:000002">
    <property type="entry name" value="Hyaluronan proteoglycan link protein 1"/>
    <property type="match status" value="1"/>
</dbReference>
<evidence type="ECO:0000256" key="10">
    <source>
        <dbReference type="SAM" id="SignalP"/>
    </source>
</evidence>
<evidence type="ECO:0000256" key="4">
    <source>
        <dbReference type="ARBA" id="ARBA00022737"/>
    </source>
</evidence>
<evidence type="ECO:0000313" key="12">
    <source>
        <dbReference type="Ensembl" id="ENSSRHP00000097614.1"/>
    </source>
</evidence>
<feature type="disulfide bond" evidence="9">
    <location>
        <begin position="271"/>
        <end position="292"/>
    </location>
</feature>
<dbReference type="PANTHER" id="PTHR22804:SF8">
    <property type="entry name" value="HYALURONAN AND PROTEOGLYCAN LINK PROTEIN 2"/>
    <property type="match status" value="1"/>
</dbReference>
<dbReference type="SUPFAM" id="SSF48726">
    <property type="entry name" value="Immunoglobulin"/>
    <property type="match status" value="1"/>
</dbReference>
<keyword evidence="10" id="KW-0732">Signal</keyword>
<keyword evidence="5 9" id="KW-1015">Disulfide bond</keyword>